<gene>
    <name evidence="1" type="ORF">R1sor_020884</name>
</gene>
<organism evidence="1 2">
    <name type="scientific">Riccia sorocarpa</name>
    <dbReference type="NCBI Taxonomy" id="122646"/>
    <lineage>
        <taxon>Eukaryota</taxon>
        <taxon>Viridiplantae</taxon>
        <taxon>Streptophyta</taxon>
        <taxon>Embryophyta</taxon>
        <taxon>Marchantiophyta</taxon>
        <taxon>Marchantiopsida</taxon>
        <taxon>Marchantiidae</taxon>
        <taxon>Marchantiales</taxon>
        <taxon>Ricciaceae</taxon>
        <taxon>Riccia</taxon>
    </lineage>
</organism>
<reference evidence="1 2" key="1">
    <citation type="submission" date="2024-09" db="EMBL/GenBank/DDBJ databases">
        <title>Chromosome-scale assembly of Riccia sorocarpa.</title>
        <authorList>
            <person name="Paukszto L."/>
        </authorList>
    </citation>
    <scope>NUCLEOTIDE SEQUENCE [LARGE SCALE GENOMIC DNA]</scope>
    <source>
        <strain evidence="1">LP-2024</strain>
        <tissue evidence="1">Aerial parts of the thallus</tissue>
    </source>
</reference>
<accession>A0ABD3GFH6</accession>
<comment type="caution">
    <text evidence="1">The sequence shown here is derived from an EMBL/GenBank/DDBJ whole genome shotgun (WGS) entry which is preliminary data.</text>
</comment>
<dbReference type="Proteomes" id="UP001633002">
    <property type="component" value="Unassembled WGS sequence"/>
</dbReference>
<dbReference type="AlphaFoldDB" id="A0ABD3GFH6"/>
<evidence type="ECO:0000313" key="1">
    <source>
        <dbReference type="EMBL" id="KAL3677928.1"/>
    </source>
</evidence>
<evidence type="ECO:0000313" key="2">
    <source>
        <dbReference type="Proteomes" id="UP001633002"/>
    </source>
</evidence>
<dbReference type="EMBL" id="JBJQOH010000007">
    <property type="protein sequence ID" value="KAL3677928.1"/>
    <property type="molecule type" value="Genomic_DNA"/>
</dbReference>
<name>A0ABD3GFH6_9MARC</name>
<keyword evidence="2" id="KW-1185">Reference proteome</keyword>
<sequence length="113" mass="12864">MTRPPRPKYPSDAKNYHDLRRPGFAHTIRLPEELLQLYVNLKCALGPRTTHADVIRVLFEAAEATIQAVMQLDSPQYWIYGMNKRSGYRMICFGVETVALTAPEVVSMARCPL</sequence>
<protein>
    <submittedName>
        <fullName evidence="1">Uncharacterized protein</fullName>
    </submittedName>
</protein>
<proteinExistence type="predicted"/>